<dbReference type="AlphaFoldDB" id="A0AA40HKP4"/>
<protein>
    <submittedName>
        <fullName evidence="1">Uncharacterized protein</fullName>
    </submittedName>
</protein>
<comment type="caution">
    <text evidence="1">The sequence shown here is derived from an EMBL/GenBank/DDBJ whole genome shotgun (WGS) entry which is preliminary data.</text>
</comment>
<name>A0AA40HKP4_CNENI</name>
<dbReference type="Proteomes" id="UP001177744">
    <property type="component" value="Unassembled WGS sequence"/>
</dbReference>
<organism evidence="1 2">
    <name type="scientific">Cnephaeus nilssonii</name>
    <name type="common">Northern bat</name>
    <name type="synonym">Eptesicus nilssonii</name>
    <dbReference type="NCBI Taxonomy" id="3371016"/>
    <lineage>
        <taxon>Eukaryota</taxon>
        <taxon>Metazoa</taxon>
        <taxon>Chordata</taxon>
        <taxon>Craniata</taxon>
        <taxon>Vertebrata</taxon>
        <taxon>Euteleostomi</taxon>
        <taxon>Mammalia</taxon>
        <taxon>Eutheria</taxon>
        <taxon>Laurasiatheria</taxon>
        <taxon>Chiroptera</taxon>
        <taxon>Yangochiroptera</taxon>
        <taxon>Vespertilionidae</taxon>
        <taxon>Cnephaeus</taxon>
    </lineage>
</organism>
<dbReference type="EMBL" id="JAULJE010000018">
    <property type="protein sequence ID" value="KAK1332480.1"/>
    <property type="molecule type" value="Genomic_DNA"/>
</dbReference>
<evidence type="ECO:0000313" key="2">
    <source>
        <dbReference type="Proteomes" id="UP001177744"/>
    </source>
</evidence>
<gene>
    <name evidence="1" type="ORF">QTO34_007159</name>
</gene>
<accession>A0AA40HKP4</accession>
<sequence>MEAALALERNLSQALVELQALGSTHTDLQLYSSGSISWRTTSGVKLIKMGHTWLTSAAAWDMFLLVAHTQDQMEDDAGAAGGPGKGGCGGFSGGFGSGIQAGVWAGAEATELVEASI</sequence>
<keyword evidence="2" id="KW-1185">Reference proteome</keyword>
<reference evidence="1" key="1">
    <citation type="submission" date="2023-06" db="EMBL/GenBank/DDBJ databases">
        <title>Reference genome for the Northern bat (Eptesicus nilssonii), a most northern bat species.</title>
        <authorList>
            <person name="Laine V.N."/>
            <person name="Pulliainen A.T."/>
            <person name="Lilley T.M."/>
        </authorList>
    </citation>
    <scope>NUCLEOTIDE SEQUENCE</scope>
    <source>
        <strain evidence="1">BLF_Eptnil</strain>
        <tissue evidence="1">Kidney</tissue>
    </source>
</reference>
<evidence type="ECO:0000313" key="1">
    <source>
        <dbReference type="EMBL" id="KAK1332480.1"/>
    </source>
</evidence>
<proteinExistence type="predicted"/>